<dbReference type="AlphaFoldDB" id="A0A2S3I981"/>
<dbReference type="InterPro" id="IPR018816">
    <property type="entry name" value="Cactin_central"/>
</dbReference>
<dbReference type="Gramene" id="PAN39542">
    <property type="protein sequence ID" value="PAN39542"/>
    <property type="gene ID" value="PAHAL_7G250000"/>
</dbReference>
<evidence type="ECO:0000259" key="3">
    <source>
        <dbReference type="Pfam" id="PF09732"/>
    </source>
</evidence>
<proteinExistence type="inferred from homology"/>
<dbReference type="EMBL" id="CM008052">
    <property type="protein sequence ID" value="PAN39542.1"/>
    <property type="molecule type" value="Genomic_DNA"/>
</dbReference>
<evidence type="ECO:0000313" key="5">
    <source>
        <dbReference type="EMBL" id="PAN39542.1"/>
    </source>
</evidence>
<dbReference type="Pfam" id="PF09732">
    <property type="entry name" value="CactinC_cactus"/>
    <property type="match status" value="1"/>
</dbReference>
<name>A0A2S3I981_9POAL</name>
<sequence length="334" mass="36847">MATRPQATPPSRALSKAVRRRAAAVAEKLAARGPAFVWREKLDRDLSRGVLPGIVSVRSERRRCLARRKEADGVKASAAARRASPPPTVAPAASLARAVEEAAYLLEQSRRRAGIRFAEGRPRRIDMLVARRSRHGDGPFWEASKVLCDAKILKAAGADGRGGGYLHSEVAADVMTVVEGKDLEELEVMQQTIAVRMTGGESKIGDQLQEVIRLIRVEKAKKFLAQIYSSGDDAPPSYDDCKTDAKPEREDRIVDADEEVVRGYTFVLHYPELAAGAKPPPCAVEEDGGGSGGTCIVRFHAGRPYEDVAFRIVNREWERSRKGGFHVKRFFYRR</sequence>
<gene>
    <name evidence="5" type="ORF">PAHAL_7G250000</name>
</gene>
<evidence type="ECO:0000256" key="1">
    <source>
        <dbReference type="ARBA" id="ARBA00006895"/>
    </source>
</evidence>
<dbReference type="GO" id="GO:0005681">
    <property type="term" value="C:spliceosomal complex"/>
    <property type="evidence" value="ECO:0007669"/>
    <property type="project" value="TreeGrafter"/>
</dbReference>
<evidence type="ECO:0000256" key="2">
    <source>
        <dbReference type="ARBA" id="ARBA00034534"/>
    </source>
</evidence>
<comment type="similarity">
    <text evidence="1">Belongs to the CACTIN family.</text>
</comment>
<evidence type="ECO:0000259" key="4">
    <source>
        <dbReference type="Pfam" id="PF10312"/>
    </source>
</evidence>
<feature type="domain" description="Splicing factor Cactin C-terminal" evidence="3">
    <location>
        <begin position="260"/>
        <end position="327"/>
    </location>
</feature>
<protein>
    <recommendedName>
        <fullName evidence="2">Splicing factor Cactin</fullName>
    </recommendedName>
</protein>
<accession>A0A2S3I981</accession>
<dbReference type="PANTHER" id="PTHR21737">
    <property type="entry name" value="POLYGLUTAMINE BINDING PROTEIN 1/MARVEL MEMBRANE-ASSOCIATING DOMAIN CONTAINING 3"/>
    <property type="match status" value="1"/>
</dbReference>
<dbReference type="InterPro" id="IPR019134">
    <property type="entry name" value="Cactin_C"/>
</dbReference>
<organism evidence="5">
    <name type="scientific">Panicum hallii</name>
    <dbReference type="NCBI Taxonomy" id="206008"/>
    <lineage>
        <taxon>Eukaryota</taxon>
        <taxon>Viridiplantae</taxon>
        <taxon>Streptophyta</taxon>
        <taxon>Embryophyta</taxon>
        <taxon>Tracheophyta</taxon>
        <taxon>Spermatophyta</taxon>
        <taxon>Magnoliopsida</taxon>
        <taxon>Liliopsida</taxon>
        <taxon>Poales</taxon>
        <taxon>Poaceae</taxon>
        <taxon>PACMAD clade</taxon>
        <taxon>Panicoideae</taxon>
        <taxon>Panicodae</taxon>
        <taxon>Paniceae</taxon>
        <taxon>Panicinae</taxon>
        <taxon>Panicum</taxon>
        <taxon>Panicum sect. Panicum</taxon>
    </lineage>
</organism>
<dbReference type="Pfam" id="PF10312">
    <property type="entry name" value="Cactin_mid"/>
    <property type="match status" value="1"/>
</dbReference>
<reference evidence="5" key="1">
    <citation type="submission" date="2018-04" db="EMBL/GenBank/DDBJ databases">
        <title>WGS assembly of Panicum hallii.</title>
        <authorList>
            <person name="Lovell J."/>
            <person name="Jenkins J."/>
            <person name="Lowry D."/>
            <person name="Mamidi S."/>
            <person name="Sreedasyam A."/>
            <person name="Weng X."/>
            <person name="Barry K."/>
            <person name="Bonette J."/>
            <person name="Campitelli B."/>
            <person name="Daum C."/>
            <person name="Gordon S."/>
            <person name="Gould B."/>
            <person name="Lipzen A."/>
            <person name="Macqueen A."/>
            <person name="Palacio-Mejia J."/>
            <person name="Plott C."/>
            <person name="Shakirov E."/>
            <person name="Shu S."/>
            <person name="Yoshinaga Y."/>
            <person name="Zane M."/>
            <person name="Rokhsar D."/>
            <person name="Grimwood J."/>
            <person name="Schmutz J."/>
            <person name="Juenger T."/>
        </authorList>
    </citation>
    <scope>NUCLEOTIDE SEQUENCE [LARGE SCALE GENOMIC DNA]</scope>
    <source>
        <strain evidence="5">FIL2</strain>
    </source>
</reference>
<dbReference type="SMART" id="SM01050">
    <property type="entry name" value="CactinC_cactus"/>
    <property type="match status" value="1"/>
</dbReference>
<feature type="domain" description="Splicing factor cactin central" evidence="4">
    <location>
        <begin position="139"/>
        <end position="227"/>
    </location>
</feature>
<dbReference type="Proteomes" id="UP000243499">
    <property type="component" value="Chromosome 7"/>
</dbReference>
<dbReference type="GO" id="GO:0045292">
    <property type="term" value="P:mRNA cis splicing, via spliceosome"/>
    <property type="evidence" value="ECO:0007669"/>
    <property type="project" value="TreeGrafter"/>
</dbReference>
<dbReference type="GO" id="GO:0005737">
    <property type="term" value="C:cytoplasm"/>
    <property type="evidence" value="ECO:0007669"/>
    <property type="project" value="TreeGrafter"/>
</dbReference>
<dbReference type="PANTHER" id="PTHR21737:SF18">
    <property type="entry name" value="SPLICING FACTOR CACTIN"/>
    <property type="match status" value="1"/>
</dbReference>